<reference evidence="2 3" key="1">
    <citation type="submission" date="2017-02" db="EMBL/GenBank/DDBJ databases">
        <title>The new phylogeny of genus Mycobacterium.</title>
        <authorList>
            <person name="Tortoli E."/>
            <person name="Trovato A."/>
            <person name="Cirillo D.M."/>
        </authorList>
    </citation>
    <scope>NUCLEOTIDE SEQUENCE [LARGE SCALE GENOMIC DNA]</scope>
    <source>
        <strain evidence="2 3">DSM 44049</strain>
    </source>
</reference>
<keyword evidence="3" id="KW-1185">Reference proteome</keyword>
<sequence length="262" mass="27722">MAYSTKSERDAAAVEWLLEGARIGQRLAMVTTDPDGGAGLLAALTAADARVAQEVAAFSHDQIYDMSKPIDADAQLALYAGQVKRALAAGFNGIRVFCDITPLIADPARRASHAHWEHTADAWMAEGNPMSALCAYDVGVVGDQPEAVMVVHPLRQGPATTSTPFGLFCQPSKTVLGGEVDAFGVRALAEALQALPKGPVNLDVSDLSYICARGAAALAQAGQVATTDRPRIRLTGAPPIVKRIWQVLGFDMDMIPEDATQR</sequence>
<dbReference type="InterPro" id="IPR025847">
    <property type="entry name" value="MEDS_domain"/>
</dbReference>
<dbReference type="SUPFAM" id="SSF52091">
    <property type="entry name" value="SpoIIaa-like"/>
    <property type="match status" value="1"/>
</dbReference>
<dbReference type="Pfam" id="PF13466">
    <property type="entry name" value="STAS_2"/>
    <property type="match status" value="1"/>
</dbReference>
<proteinExistence type="predicted"/>
<gene>
    <name evidence="2" type="ORF">BST27_00170</name>
</gene>
<dbReference type="InterPro" id="IPR002645">
    <property type="entry name" value="STAS_dom"/>
</dbReference>
<dbReference type="AlphaFoldDB" id="A0A1X0G9Z7"/>
<accession>A0A1X0G9Z7</accession>
<dbReference type="EMBL" id="MVHT01000001">
    <property type="protein sequence ID" value="ORB10589.1"/>
    <property type="molecule type" value="Genomic_DNA"/>
</dbReference>
<evidence type="ECO:0000313" key="3">
    <source>
        <dbReference type="Proteomes" id="UP000192739"/>
    </source>
</evidence>
<evidence type="ECO:0000313" key="2">
    <source>
        <dbReference type="EMBL" id="ORB10589.1"/>
    </source>
</evidence>
<feature type="domain" description="STAS" evidence="1">
    <location>
        <begin position="176"/>
        <end position="262"/>
    </location>
</feature>
<evidence type="ECO:0000259" key="1">
    <source>
        <dbReference type="PROSITE" id="PS50801"/>
    </source>
</evidence>
<name>A0A1X0G9Z7_MYCIE</name>
<dbReference type="Pfam" id="PF14417">
    <property type="entry name" value="MEDS"/>
    <property type="match status" value="1"/>
</dbReference>
<dbReference type="InterPro" id="IPR036513">
    <property type="entry name" value="STAS_dom_sf"/>
</dbReference>
<comment type="caution">
    <text evidence="2">The sequence shown here is derived from an EMBL/GenBank/DDBJ whole genome shotgun (WGS) entry which is preliminary data.</text>
</comment>
<dbReference type="Gene3D" id="3.30.750.24">
    <property type="entry name" value="STAS domain"/>
    <property type="match status" value="1"/>
</dbReference>
<dbReference type="Proteomes" id="UP000192739">
    <property type="component" value="Unassembled WGS sequence"/>
</dbReference>
<protein>
    <recommendedName>
        <fullName evidence="1">STAS domain-containing protein</fullName>
    </recommendedName>
</protein>
<organism evidence="2 3">
    <name type="scientific">Mycobacterium intermedium</name>
    <dbReference type="NCBI Taxonomy" id="28445"/>
    <lineage>
        <taxon>Bacteria</taxon>
        <taxon>Bacillati</taxon>
        <taxon>Actinomycetota</taxon>
        <taxon>Actinomycetes</taxon>
        <taxon>Mycobacteriales</taxon>
        <taxon>Mycobacteriaceae</taxon>
        <taxon>Mycobacterium</taxon>
        <taxon>Mycobacterium simiae complex</taxon>
    </lineage>
</organism>
<dbReference type="PROSITE" id="PS50801">
    <property type="entry name" value="STAS"/>
    <property type="match status" value="1"/>
</dbReference>
<dbReference type="InterPro" id="IPR058548">
    <property type="entry name" value="MlaB-like_STAS"/>
</dbReference>